<sequence>MGLQELSKFFSHPHTKIMKIDGFPRNYPDGYNLPFERANKASYYDRGWPFFETSLAAMSQNNYGKSIVADVSASGDGRGAHTSRLTLLPDEFEECLSQRTFTNSEVDLPRVQELYKAELLP</sequence>
<protein>
    <submittedName>
        <fullName evidence="1">Uncharacterized protein</fullName>
    </submittedName>
</protein>
<dbReference type="AlphaFoldDB" id="A0A7S1VMX3"/>
<proteinExistence type="predicted"/>
<gene>
    <name evidence="1" type="ORF">GOCE00092_LOCUS23154</name>
</gene>
<evidence type="ECO:0000313" key="1">
    <source>
        <dbReference type="EMBL" id="CAD9303813.1"/>
    </source>
</evidence>
<accession>A0A7S1VMX3</accession>
<reference evidence="1" key="1">
    <citation type="submission" date="2021-01" db="EMBL/GenBank/DDBJ databases">
        <authorList>
            <person name="Corre E."/>
            <person name="Pelletier E."/>
            <person name="Niang G."/>
            <person name="Scheremetjew M."/>
            <person name="Finn R."/>
            <person name="Kale V."/>
            <person name="Holt S."/>
            <person name="Cochrane G."/>
            <person name="Meng A."/>
            <person name="Brown T."/>
            <person name="Cohen L."/>
        </authorList>
    </citation>
    <scope>NUCLEOTIDE SEQUENCE</scope>
    <source>
        <strain evidence="1">CCMP 410</strain>
    </source>
</reference>
<name>A0A7S1VMX3_9STRA</name>
<dbReference type="EMBL" id="HBGK01044144">
    <property type="protein sequence ID" value="CAD9303813.1"/>
    <property type="molecule type" value="Transcribed_RNA"/>
</dbReference>
<organism evidence="1">
    <name type="scientific">Grammatophora oceanica</name>
    <dbReference type="NCBI Taxonomy" id="210454"/>
    <lineage>
        <taxon>Eukaryota</taxon>
        <taxon>Sar</taxon>
        <taxon>Stramenopiles</taxon>
        <taxon>Ochrophyta</taxon>
        <taxon>Bacillariophyta</taxon>
        <taxon>Fragilariophyceae</taxon>
        <taxon>Fragilariophycidae</taxon>
        <taxon>Rhabdonematales</taxon>
        <taxon>Grammatophoraceae</taxon>
        <taxon>Grammatophora</taxon>
    </lineage>
</organism>